<dbReference type="Pfam" id="PF01454">
    <property type="entry name" value="MAGE"/>
    <property type="match status" value="1"/>
</dbReference>
<dbReference type="PANTHER" id="PTHR11736">
    <property type="entry name" value="MELANOMA-ASSOCIATED ANTIGEN MAGE ANTIGEN"/>
    <property type="match status" value="1"/>
</dbReference>
<dbReference type="InterPro" id="IPR041899">
    <property type="entry name" value="MAGE_WH2"/>
</dbReference>
<dbReference type="InterPro" id="IPR037445">
    <property type="entry name" value="MAGE"/>
</dbReference>
<accession>A0ABQ8LJG0</accession>
<dbReference type="InterPro" id="IPR041898">
    <property type="entry name" value="MAGE_WH1"/>
</dbReference>
<keyword evidence="3" id="KW-1185">Reference proteome</keyword>
<dbReference type="PANTHER" id="PTHR11736:SF14">
    <property type="entry name" value="NSE3 HOMOLOG, SMC5-SMC6 COMPLEX COMPONENT"/>
    <property type="match status" value="1"/>
</dbReference>
<dbReference type="EMBL" id="JACTAM010000023">
    <property type="protein sequence ID" value="KAI2650082.1"/>
    <property type="molecule type" value="Genomic_DNA"/>
</dbReference>
<proteinExistence type="predicted"/>
<dbReference type="SMART" id="SM01373">
    <property type="entry name" value="MAGE"/>
    <property type="match status" value="1"/>
</dbReference>
<protein>
    <recommendedName>
        <fullName evidence="1">MAGE domain-containing protein</fullName>
    </recommendedName>
</protein>
<organism evidence="2 3">
    <name type="scientific">Labeo rohita</name>
    <name type="common">Indian major carp</name>
    <name type="synonym">Cyprinus rohita</name>
    <dbReference type="NCBI Taxonomy" id="84645"/>
    <lineage>
        <taxon>Eukaryota</taxon>
        <taxon>Metazoa</taxon>
        <taxon>Chordata</taxon>
        <taxon>Craniata</taxon>
        <taxon>Vertebrata</taxon>
        <taxon>Euteleostomi</taxon>
        <taxon>Actinopterygii</taxon>
        <taxon>Neopterygii</taxon>
        <taxon>Teleostei</taxon>
        <taxon>Ostariophysi</taxon>
        <taxon>Cypriniformes</taxon>
        <taxon>Cyprinidae</taxon>
        <taxon>Labeoninae</taxon>
        <taxon>Labeonini</taxon>
        <taxon>Labeo</taxon>
    </lineage>
</organism>
<feature type="domain" description="MAGE" evidence="1">
    <location>
        <begin position="76"/>
        <end position="275"/>
    </location>
</feature>
<evidence type="ECO:0000313" key="3">
    <source>
        <dbReference type="Proteomes" id="UP000830375"/>
    </source>
</evidence>
<dbReference type="PROSITE" id="PS50838">
    <property type="entry name" value="MAGE"/>
    <property type="match status" value="1"/>
</dbReference>
<sequence length="285" mass="32876">MLVFLTYPCLIKTAVVQQVAGSIAMSQRKKAVSASQSKTQRRSQVCLDEEEEDANFSQITSSQVQRARENFSNDQIDRKVAEVVQFILIKDQKKIPVRRADIGKHVIKEYKAIYTEIMNRVCRKFEQVFGLKLVEIDPKNHIYVLINKLEPISGEPVSMRPGNPKTGLLFVILSVVFMKGGVVKENLVWNTLKKLRVDQGDKHEELGDVKKVVTDEFVRQKYLEYVKIPHTEPVEYEFRWGLRAEKEVSKLKLLEFVGELFDQDPQSWTQQFREASTAEPSSQRT</sequence>
<comment type="caution">
    <text evidence="2">The sequence shown here is derived from an EMBL/GenBank/DDBJ whole genome shotgun (WGS) entry which is preliminary data.</text>
</comment>
<dbReference type="InterPro" id="IPR002190">
    <property type="entry name" value="MHD_dom"/>
</dbReference>
<evidence type="ECO:0000259" key="1">
    <source>
        <dbReference type="PROSITE" id="PS50838"/>
    </source>
</evidence>
<gene>
    <name evidence="2" type="ORF">H4Q32_016186</name>
</gene>
<name>A0ABQ8LJG0_LABRO</name>
<dbReference type="Gene3D" id="1.10.10.1200">
    <property type="entry name" value="MAGE homology domain, winged helix WH1 motif"/>
    <property type="match status" value="1"/>
</dbReference>
<reference evidence="2 3" key="1">
    <citation type="submission" date="2022-01" db="EMBL/GenBank/DDBJ databases">
        <title>A high-quality chromosome-level genome assembly of rohu carp, Labeo rohita.</title>
        <authorList>
            <person name="Arick M.A. II"/>
            <person name="Hsu C.-Y."/>
            <person name="Magbanua Z."/>
            <person name="Pechanova O."/>
            <person name="Grover C."/>
            <person name="Miller E."/>
            <person name="Thrash A."/>
            <person name="Ezzel L."/>
            <person name="Alam S."/>
            <person name="Benzie J."/>
            <person name="Hamilton M."/>
            <person name="Karsi A."/>
            <person name="Lawrence M.L."/>
            <person name="Peterson D.G."/>
        </authorList>
    </citation>
    <scope>NUCLEOTIDE SEQUENCE [LARGE SCALE GENOMIC DNA]</scope>
    <source>
        <strain evidence="3">BAU-BD-2019</strain>
        <tissue evidence="2">Blood</tissue>
    </source>
</reference>
<dbReference type="Gene3D" id="1.10.10.1210">
    <property type="entry name" value="MAGE homology domain, winged helix WH2 motif"/>
    <property type="match status" value="1"/>
</dbReference>
<dbReference type="Proteomes" id="UP000830375">
    <property type="component" value="Unassembled WGS sequence"/>
</dbReference>
<evidence type="ECO:0000313" key="2">
    <source>
        <dbReference type="EMBL" id="KAI2650082.1"/>
    </source>
</evidence>